<keyword evidence="4" id="KW-1185">Reference proteome</keyword>
<gene>
    <name evidence="3" type="ORF">FZO89_06580</name>
</gene>
<dbReference type="InterPro" id="IPR016187">
    <property type="entry name" value="CTDL_fold"/>
</dbReference>
<dbReference type="InterPro" id="IPR005532">
    <property type="entry name" value="SUMF_dom"/>
</dbReference>
<dbReference type="RefSeq" id="WP_149102494.1">
    <property type="nucleotide sequence ID" value="NZ_VTFT01000001.1"/>
</dbReference>
<dbReference type="OrthoDB" id="9768004at2"/>
<reference evidence="3 4" key="1">
    <citation type="submission" date="2019-08" db="EMBL/GenBank/DDBJ databases">
        <title>Luteimonas viscosus sp. nov., isolated from soil of a sunflower field.</title>
        <authorList>
            <person name="Jianli Z."/>
            <person name="Ying Z."/>
        </authorList>
    </citation>
    <scope>NUCLEOTIDE SEQUENCE [LARGE SCALE GENOMIC DNA]</scope>
    <source>
        <strain evidence="3 4">XBU10</strain>
    </source>
</reference>
<feature type="domain" description="Sulfatase-modifying factor enzyme-like" evidence="2">
    <location>
        <begin position="21"/>
        <end position="322"/>
    </location>
</feature>
<evidence type="ECO:0000313" key="4">
    <source>
        <dbReference type="Proteomes" id="UP000324973"/>
    </source>
</evidence>
<dbReference type="Proteomes" id="UP000324973">
    <property type="component" value="Unassembled WGS sequence"/>
</dbReference>
<feature type="compositionally biased region" description="Low complexity" evidence="1">
    <location>
        <begin position="7"/>
        <end position="21"/>
    </location>
</feature>
<comment type="caution">
    <text evidence="3">The sequence shown here is derived from an EMBL/GenBank/DDBJ whole genome shotgun (WGS) entry which is preliminary data.</text>
</comment>
<evidence type="ECO:0000259" key="2">
    <source>
        <dbReference type="Pfam" id="PF03781"/>
    </source>
</evidence>
<dbReference type="InterPro" id="IPR051043">
    <property type="entry name" value="Sulfatase_Mod_Factor_Kinase"/>
</dbReference>
<protein>
    <submittedName>
        <fullName evidence="3">Formylglycine-generating enzyme family protein</fullName>
    </submittedName>
</protein>
<dbReference type="GO" id="GO:0120147">
    <property type="term" value="F:formylglycine-generating oxidase activity"/>
    <property type="evidence" value="ECO:0007669"/>
    <property type="project" value="TreeGrafter"/>
</dbReference>
<dbReference type="InterPro" id="IPR042095">
    <property type="entry name" value="SUMF_sf"/>
</dbReference>
<evidence type="ECO:0000256" key="1">
    <source>
        <dbReference type="SAM" id="MobiDB-lite"/>
    </source>
</evidence>
<dbReference type="EMBL" id="VTFT01000001">
    <property type="protein sequence ID" value="TYT25944.1"/>
    <property type="molecule type" value="Genomic_DNA"/>
</dbReference>
<name>A0A5D4XPA2_9GAMM</name>
<sequence>MSAVSEAPATDTTAPGTAPFPGMAWIPGATFRMGSDGHYPEEAPAHAVKVDGFWIDATPVTNAQFARFVDETKYVTFCESAPSANDYPDAAPALLVAASVVFAPPARAVDLRDIHQWWTLMAGADWRHPQGPASSIDGLEDHPVVHVAYADVEAYARWAGKQLPTEAEWEWAARGGNRDGEYAWGDELVPGGRHQANTWQGEFPWQNLAEDGHVGTSPVGTYPANAFGLVDMIGNVWEWTQDWYGTRQAEPATKACCIPGNPRGAARDASFDPAQPHLLIPRKVMKGGSHLCAPNYCRRYRPSARMSQPVDTSTSHLGFRCVVRGRRSGA</sequence>
<dbReference type="AlphaFoldDB" id="A0A5D4XPA2"/>
<organism evidence="3 4">
    <name type="scientific">Luteimonas viscosa</name>
    <dbReference type="NCBI Taxonomy" id="1132694"/>
    <lineage>
        <taxon>Bacteria</taxon>
        <taxon>Pseudomonadati</taxon>
        <taxon>Pseudomonadota</taxon>
        <taxon>Gammaproteobacteria</taxon>
        <taxon>Lysobacterales</taxon>
        <taxon>Lysobacteraceae</taxon>
        <taxon>Luteimonas</taxon>
    </lineage>
</organism>
<dbReference type="SUPFAM" id="SSF56436">
    <property type="entry name" value="C-type lectin-like"/>
    <property type="match status" value="1"/>
</dbReference>
<dbReference type="Pfam" id="PF03781">
    <property type="entry name" value="FGE-sulfatase"/>
    <property type="match status" value="1"/>
</dbReference>
<evidence type="ECO:0000313" key="3">
    <source>
        <dbReference type="EMBL" id="TYT25944.1"/>
    </source>
</evidence>
<proteinExistence type="predicted"/>
<dbReference type="Gene3D" id="3.90.1580.10">
    <property type="entry name" value="paralog of FGE (formylglycine-generating enzyme)"/>
    <property type="match status" value="1"/>
</dbReference>
<feature type="region of interest" description="Disordered" evidence="1">
    <location>
        <begin position="1"/>
        <end position="21"/>
    </location>
</feature>
<accession>A0A5D4XPA2</accession>
<dbReference type="PANTHER" id="PTHR23150:SF19">
    <property type="entry name" value="FORMYLGLYCINE-GENERATING ENZYME"/>
    <property type="match status" value="1"/>
</dbReference>
<dbReference type="PANTHER" id="PTHR23150">
    <property type="entry name" value="SULFATASE MODIFYING FACTOR 1, 2"/>
    <property type="match status" value="1"/>
</dbReference>